<keyword evidence="2" id="KW-0560">Oxidoreductase</keyword>
<proteinExistence type="inferred from homology"/>
<dbReference type="InParanoid" id="Q8EUE2"/>
<dbReference type="CDD" id="cd05356">
    <property type="entry name" value="17beta-HSD1_like_SDR_c"/>
    <property type="match status" value="1"/>
</dbReference>
<organism evidence="3 4">
    <name type="scientific">Malacoplasma penetrans (strain HF-2)</name>
    <name type="common">Mycoplasma penetrans</name>
    <dbReference type="NCBI Taxonomy" id="272633"/>
    <lineage>
        <taxon>Bacteria</taxon>
        <taxon>Bacillati</taxon>
        <taxon>Mycoplasmatota</taxon>
        <taxon>Mycoplasmoidales</taxon>
        <taxon>Mycoplasmoidaceae</taxon>
        <taxon>Malacoplasma</taxon>
    </lineage>
</organism>
<dbReference type="Gene3D" id="3.40.50.720">
    <property type="entry name" value="NAD(P)-binding Rossmann-like Domain"/>
    <property type="match status" value="1"/>
</dbReference>
<dbReference type="SUPFAM" id="SSF51735">
    <property type="entry name" value="NAD(P)-binding Rossmann-fold domains"/>
    <property type="match status" value="1"/>
</dbReference>
<evidence type="ECO:0000313" key="4">
    <source>
        <dbReference type="Proteomes" id="UP000002522"/>
    </source>
</evidence>
<comment type="similarity">
    <text evidence="1">Belongs to the short-chain dehydrogenases/reductases (SDR) family.</text>
</comment>
<dbReference type="AlphaFoldDB" id="Q8EUE2"/>
<evidence type="ECO:0000256" key="1">
    <source>
        <dbReference type="ARBA" id="ARBA00006484"/>
    </source>
</evidence>
<dbReference type="InterPro" id="IPR002347">
    <property type="entry name" value="SDR_fam"/>
</dbReference>
<protein>
    <submittedName>
        <fullName evidence="3">Short-chain alcohol dehydrogenase family enzyme</fullName>
    </submittedName>
</protein>
<dbReference type="PANTHER" id="PTHR44169:SF6">
    <property type="entry name" value="NADPH-DEPENDENT 1-ACYLDIHYDROXYACETONE PHOSPHATE REDUCTASE"/>
    <property type="match status" value="1"/>
</dbReference>
<dbReference type="eggNOG" id="COG0300">
    <property type="taxonomic scope" value="Bacteria"/>
</dbReference>
<name>Q8EUE2_MALP2</name>
<dbReference type="RefSeq" id="WP_011077801.1">
    <property type="nucleotide sequence ID" value="NC_004432.1"/>
</dbReference>
<gene>
    <name evidence="3" type="ordered locus">MYPE9870</name>
</gene>
<sequence>MSNKIDSINKVVVITGASSGIGYAIGKYLSSKHYTVYSLSRQFKEDKYIRYIECDITNYEQVDDCLYTIFQKHNHIDLIINNSGFGITSAIEELDINKYQEMLKVNVDAALNLSIQAINYLKQSHGKIINMGSIASEIISLFGTHYSISKQLLKLLSYCLYNECKYQKIGICNLIIGKTHSDFEKNRIINTKSDSAYSRDLNNYLNVFNSSTKHWMQPIKIAKQIYKLDKKRKIPITKTIGLKNKLMILFFKSISTNLSNKITYNFFCKTKK</sequence>
<keyword evidence="4" id="KW-1185">Reference proteome</keyword>
<dbReference type="PANTHER" id="PTHR44169">
    <property type="entry name" value="NADPH-DEPENDENT 1-ACYLDIHYDROXYACETONE PHOSPHATE REDUCTASE"/>
    <property type="match status" value="1"/>
</dbReference>
<evidence type="ECO:0000313" key="3">
    <source>
        <dbReference type="EMBL" id="BAC44773.1"/>
    </source>
</evidence>
<dbReference type="Proteomes" id="UP000002522">
    <property type="component" value="Chromosome"/>
</dbReference>
<accession>Q8EUE2</accession>
<dbReference type="EMBL" id="BA000026">
    <property type="protein sequence ID" value="BAC44773.1"/>
    <property type="molecule type" value="Genomic_DNA"/>
</dbReference>
<reference evidence="3 4" key="1">
    <citation type="journal article" date="2002" name="Nucleic Acids Res.">
        <title>The complete genomic sequence of Mycoplasma penetrans, an intracellular bacterial pathogen in humans.</title>
        <authorList>
            <person name="Sasaki Y."/>
            <person name="Ishikawa J."/>
            <person name="Yamashita A."/>
            <person name="Oshima K."/>
            <person name="Kenri T."/>
            <person name="Furuya K."/>
            <person name="Yoshino C."/>
            <person name="Horino A."/>
            <person name="Shiba T."/>
            <person name="Sasaki T."/>
            <person name="Hattori M."/>
        </authorList>
    </citation>
    <scope>NUCLEOTIDE SEQUENCE [LARGE SCALE GENOMIC DNA]</scope>
    <source>
        <strain evidence="3 4">HF-2</strain>
    </source>
</reference>
<dbReference type="GO" id="GO:0016491">
    <property type="term" value="F:oxidoreductase activity"/>
    <property type="evidence" value="ECO:0007669"/>
    <property type="project" value="UniProtKB-KW"/>
</dbReference>
<dbReference type="InterPro" id="IPR036291">
    <property type="entry name" value="NAD(P)-bd_dom_sf"/>
</dbReference>
<dbReference type="HOGENOM" id="CLU_010194_2_9_14"/>
<dbReference type="PRINTS" id="PR00081">
    <property type="entry name" value="GDHRDH"/>
</dbReference>
<dbReference type="Pfam" id="PF00106">
    <property type="entry name" value="adh_short"/>
    <property type="match status" value="1"/>
</dbReference>
<dbReference type="KEGG" id="mpe:MYPE9870"/>
<evidence type="ECO:0000256" key="2">
    <source>
        <dbReference type="ARBA" id="ARBA00023002"/>
    </source>
</evidence>
<dbReference type="STRING" id="272633.gene:10732107"/>
<dbReference type="FunCoup" id="Q8EUE2">
    <property type="interactions" value="302"/>
</dbReference>